<keyword evidence="2" id="KW-0732">Signal</keyword>
<feature type="region of interest" description="Disordered" evidence="1">
    <location>
        <begin position="75"/>
        <end position="102"/>
    </location>
</feature>
<evidence type="ECO:0000256" key="2">
    <source>
        <dbReference type="SAM" id="SignalP"/>
    </source>
</evidence>
<dbReference type="EMBL" id="OX459118">
    <property type="protein sequence ID" value="CAI9091464.1"/>
    <property type="molecule type" value="Genomic_DNA"/>
</dbReference>
<evidence type="ECO:0000313" key="3">
    <source>
        <dbReference type="EMBL" id="CAI9091464.1"/>
    </source>
</evidence>
<feature type="signal peptide" evidence="2">
    <location>
        <begin position="1"/>
        <end position="21"/>
    </location>
</feature>
<name>A0AAV1C9Z5_OLDCO</name>
<reference evidence="3" key="1">
    <citation type="submission" date="2023-03" db="EMBL/GenBank/DDBJ databases">
        <authorList>
            <person name="Julca I."/>
        </authorList>
    </citation>
    <scope>NUCLEOTIDE SEQUENCE</scope>
</reference>
<sequence>MKTIYLMLFSFFLLIHHGYEGKGNFVAASRFLMFDQDYFSSVMTSFDAPPTASVVDENHQYSIPSKAEVVVLVEEKTKKAPQTPKGNTPVRVKGSPPPPMQP</sequence>
<dbReference type="AlphaFoldDB" id="A0AAV1C9Z5"/>
<accession>A0AAV1C9Z5</accession>
<feature type="chain" id="PRO_5043863810" evidence="2">
    <location>
        <begin position="22"/>
        <end position="102"/>
    </location>
</feature>
<evidence type="ECO:0000256" key="1">
    <source>
        <dbReference type="SAM" id="MobiDB-lite"/>
    </source>
</evidence>
<protein>
    <submittedName>
        <fullName evidence="3">OLC1v1026503C1</fullName>
    </submittedName>
</protein>
<keyword evidence="4" id="KW-1185">Reference proteome</keyword>
<gene>
    <name evidence="3" type="ORF">OLC1_LOCUS3384</name>
</gene>
<proteinExistence type="predicted"/>
<evidence type="ECO:0000313" key="4">
    <source>
        <dbReference type="Proteomes" id="UP001161247"/>
    </source>
</evidence>
<dbReference type="Proteomes" id="UP001161247">
    <property type="component" value="Chromosome 1"/>
</dbReference>
<organism evidence="3 4">
    <name type="scientific">Oldenlandia corymbosa var. corymbosa</name>
    <dbReference type="NCBI Taxonomy" id="529605"/>
    <lineage>
        <taxon>Eukaryota</taxon>
        <taxon>Viridiplantae</taxon>
        <taxon>Streptophyta</taxon>
        <taxon>Embryophyta</taxon>
        <taxon>Tracheophyta</taxon>
        <taxon>Spermatophyta</taxon>
        <taxon>Magnoliopsida</taxon>
        <taxon>eudicotyledons</taxon>
        <taxon>Gunneridae</taxon>
        <taxon>Pentapetalae</taxon>
        <taxon>asterids</taxon>
        <taxon>lamiids</taxon>
        <taxon>Gentianales</taxon>
        <taxon>Rubiaceae</taxon>
        <taxon>Rubioideae</taxon>
        <taxon>Spermacoceae</taxon>
        <taxon>Hedyotis-Oldenlandia complex</taxon>
        <taxon>Oldenlandia</taxon>
    </lineage>
</organism>